<feature type="signal peptide" evidence="3">
    <location>
        <begin position="1"/>
        <end position="21"/>
    </location>
</feature>
<sequence length="414" mass="47828">MNSNLFLFLLLSFYLFAVIFSAISTNENLVRRQKRMNNAKQKQLETAENQKKNTVKRTTTKKNSGVNRVEKEKKVSMSQEPIGQTTNVAVSFTGTPKRKANSAPTKSKTKQKTAQAKVKVEEDEAKMEKEMQKIVLIEADYDLSELLEQSSNSIGHSPMFPITEEDIHEIMNSITSSTVDEQQTKPMDTKEKQRKKDEKPIEKMTDRLQSYVLMVELTTQHIGESIQPKTDLSEVMADDCGKVQKFIKQKGGKMIGCELVKKYEEDLTKSVAVLNVSKQILVKLDQNYQNFPKWKTLNEKLRNLQFFSCLYGILGVLLQKESKIEIEEPQLKAYVNNLIKFTFHIYTALKELLEYAETLRNEMEKKAEKEGEEKVTEEIMNELTDFYCEEKIEGTDEENLEKSIQKIIKRMKQI</sequence>
<feature type="coiled-coil region" evidence="1">
    <location>
        <begin position="346"/>
        <end position="373"/>
    </location>
</feature>
<evidence type="ECO:0000313" key="5">
    <source>
        <dbReference type="Proteomes" id="UP001620626"/>
    </source>
</evidence>
<dbReference type="Proteomes" id="UP001620626">
    <property type="component" value="Unassembled WGS sequence"/>
</dbReference>
<feature type="compositionally biased region" description="Basic and acidic residues" evidence="2">
    <location>
        <begin position="42"/>
        <end position="51"/>
    </location>
</feature>
<feature type="compositionally biased region" description="Polar residues" evidence="2">
    <location>
        <begin position="176"/>
        <end position="186"/>
    </location>
</feature>
<feature type="compositionally biased region" description="Basic and acidic residues" evidence="2">
    <location>
        <begin position="187"/>
        <end position="201"/>
    </location>
</feature>
<feature type="chain" id="PRO_5044883218" evidence="3">
    <location>
        <begin position="22"/>
        <end position="414"/>
    </location>
</feature>
<evidence type="ECO:0000313" key="4">
    <source>
        <dbReference type="EMBL" id="KAL3081375.1"/>
    </source>
</evidence>
<feature type="region of interest" description="Disordered" evidence="2">
    <location>
        <begin position="40"/>
        <end position="80"/>
    </location>
</feature>
<evidence type="ECO:0000256" key="1">
    <source>
        <dbReference type="SAM" id="Coils"/>
    </source>
</evidence>
<proteinExistence type="predicted"/>
<organism evidence="4 5">
    <name type="scientific">Heterodera trifolii</name>
    <dbReference type="NCBI Taxonomy" id="157864"/>
    <lineage>
        <taxon>Eukaryota</taxon>
        <taxon>Metazoa</taxon>
        <taxon>Ecdysozoa</taxon>
        <taxon>Nematoda</taxon>
        <taxon>Chromadorea</taxon>
        <taxon>Rhabditida</taxon>
        <taxon>Tylenchina</taxon>
        <taxon>Tylenchomorpha</taxon>
        <taxon>Tylenchoidea</taxon>
        <taxon>Heteroderidae</taxon>
        <taxon>Heteroderinae</taxon>
        <taxon>Heterodera</taxon>
    </lineage>
</organism>
<reference evidence="4 5" key="1">
    <citation type="submission" date="2024-10" db="EMBL/GenBank/DDBJ databases">
        <authorList>
            <person name="Kim D."/>
        </authorList>
    </citation>
    <scope>NUCLEOTIDE SEQUENCE [LARGE SCALE GENOMIC DNA]</scope>
    <source>
        <strain evidence="4">BH-2024</strain>
    </source>
</reference>
<keyword evidence="3" id="KW-0732">Signal</keyword>
<keyword evidence="1" id="KW-0175">Coiled coil</keyword>
<keyword evidence="5" id="KW-1185">Reference proteome</keyword>
<dbReference type="EMBL" id="JBICBT010001137">
    <property type="protein sequence ID" value="KAL3081375.1"/>
    <property type="molecule type" value="Genomic_DNA"/>
</dbReference>
<accession>A0ABD2IVN5</accession>
<comment type="caution">
    <text evidence="4">The sequence shown here is derived from an EMBL/GenBank/DDBJ whole genome shotgun (WGS) entry which is preliminary data.</text>
</comment>
<feature type="region of interest" description="Disordered" evidence="2">
    <location>
        <begin position="95"/>
        <end position="123"/>
    </location>
</feature>
<protein>
    <submittedName>
        <fullName evidence="4">Uncharacterized protein</fullName>
    </submittedName>
</protein>
<gene>
    <name evidence="4" type="ORF">niasHT_039852</name>
</gene>
<dbReference type="AlphaFoldDB" id="A0ABD2IVN5"/>
<feature type="region of interest" description="Disordered" evidence="2">
    <location>
        <begin position="176"/>
        <end position="201"/>
    </location>
</feature>
<name>A0ABD2IVN5_9BILA</name>
<evidence type="ECO:0000256" key="2">
    <source>
        <dbReference type="SAM" id="MobiDB-lite"/>
    </source>
</evidence>
<evidence type="ECO:0000256" key="3">
    <source>
        <dbReference type="SAM" id="SignalP"/>
    </source>
</evidence>